<accession>A0A7U2EWM2</accession>
<evidence type="ECO:0000256" key="7">
    <source>
        <dbReference type="SAM" id="SignalP"/>
    </source>
</evidence>
<organism evidence="9 10">
    <name type="scientific">Phaeosphaeria nodorum (strain SN15 / ATCC MYA-4574 / FGSC 10173)</name>
    <name type="common">Glume blotch fungus</name>
    <name type="synonym">Parastagonospora nodorum</name>
    <dbReference type="NCBI Taxonomy" id="321614"/>
    <lineage>
        <taxon>Eukaryota</taxon>
        <taxon>Fungi</taxon>
        <taxon>Dikarya</taxon>
        <taxon>Ascomycota</taxon>
        <taxon>Pezizomycotina</taxon>
        <taxon>Dothideomycetes</taxon>
        <taxon>Pleosporomycetidae</taxon>
        <taxon>Pleosporales</taxon>
        <taxon>Pleosporineae</taxon>
        <taxon>Phaeosphaeriaceae</taxon>
        <taxon>Parastagonospora</taxon>
    </lineage>
</organism>
<reference evidence="10" key="1">
    <citation type="journal article" date="2021" name="BMC Genomics">
        <title>Chromosome-level genome assembly and manually-curated proteome of model necrotroph Parastagonospora nodorum Sn15 reveals a genome-wide trove of candidate effector homologs, and redundancy of virulence-related functions within an accessory chromosome.</title>
        <authorList>
            <person name="Bertazzoni S."/>
            <person name="Jones D.A.B."/>
            <person name="Phan H.T."/>
            <person name="Tan K.-C."/>
            <person name="Hane J.K."/>
        </authorList>
    </citation>
    <scope>NUCLEOTIDE SEQUENCE [LARGE SCALE GENOMIC DNA]</scope>
    <source>
        <strain evidence="10">SN15 / ATCC MYA-4574 / FGSC 10173)</strain>
    </source>
</reference>
<sequence>MANILVLLAFLELALCALLKSGPNGEDGLSPNDDYMQMALHHNEIKSFSRKRQSGSPVYTKGLSSSYFVNVTFGSNNQTIPLLLDTGSPVTWVNPNCSKTSDNSTRAKAKCFGQPRYDPFDSATPKMQESSYYRANLTHIGITLPNKTHVEFDPSMWRKNKTSLPVIFDMGTPTNLLPNNLYFAIGELYPDAVPYKHRLGFTAYKVPCDAPLGTFNYTFGSCTIKVSFLASL</sequence>
<keyword evidence="3 7" id="KW-0732">Signal</keyword>
<dbReference type="AlphaFoldDB" id="A0A7U2EWM2"/>
<evidence type="ECO:0000259" key="8">
    <source>
        <dbReference type="PROSITE" id="PS51767"/>
    </source>
</evidence>
<dbReference type="InterPro" id="IPR021109">
    <property type="entry name" value="Peptidase_aspartic_dom_sf"/>
</dbReference>
<gene>
    <name evidence="9" type="ORF">JI435_305410</name>
</gene>
<evidence type="ECO:0000256" key="3">
    <source>
        <dbReference type="ARBA" id="ARBA00022729"/>
    </source>
</evidence>
<keyword evidence="2" id="KW-0645">Protease</keyword>
<evidence type="ECO:0000256" key="6">
    <source>
        <dbReference type="ARBA" id="ARBA00046288"/>
    </source>
</evidence>
<dbReference type="PROSITE" id="PS51767">
    <property type="entry name" value="PEPTIDASE_A1"/>
    <property type="match status" value="1"/>
</dbReference>
<keyword evidence="5" id="KW-0378">Hydrolase</keyword>
<dbReference type="VEuPathDB" id="FungiDB:JI435_305410"/>
<dbReference type="Gene3D" id="2.40.70.10">
    <property type="entry name" value="Acid Proteases"/>
    <property type="match status" value="1"/>
</dbReference>
<feature type="signal peptide" evidence="7">
    <location>
        <begin position="1"/>
        <end position="16"/>
    </location>
</feature>
<dbReference type="SUPFAM" id="SSF50630">
    <property type="entry name" value="Acid proteases"/>
    <property type="match status" value="1"/>
</dbReference>
<dbReference type="EMBL" id="CP069026">
    <property type="protein sequence ID" value="QRC94307.1"/>
    <property type="molecule type" value="Genomic_DNA"/>
</dbReference>
<evidence type="ECO:0000256" key="5">
    <source>
        <dbReference type="ARBA" id="ARBA00022801"/>
    </source>
</evidence>
<dbReference type="GO" id="GO:0006508">
    <property type="term" value="P:proteolysis"/>
    <property type="evidence" value="ECO:0007669"/>
    <property type="project" value="UniProtKB-KW"/>
</dbReference>
<dbReference type="PROSITE" id="PS00141">
    <property type="entry name" value="ASP_PROTEASE"/>
    <property type="match status" value="1"/>
</dbReference>
<evidence type="ECO:0000256" key="2">
    <source>
        <dbReference type="ARBA" id="ARBA00022670"/>
    </source>
</evidence>
<dbReference type="GO" id="GO:0012505">
    <property type="term" value="C:endomembrane system"/>
    <property type="evidence" value="ECO:0007669"/>
    <property type="project" value="UniProtKB-SubCell"/>
</dbReference>
<evidence type="ECO:0000256" key="4">
    <source>
        <dbReference type="ARBA" id="ARBA00022750"/>
    </source>
</evidence>
<comment type="subcellular location">
    <subcellularLocation>
        <location evidence="6">Endomembrane system</location>
        <topology evidence="6">Single-pass type I membrane protein</topology>
    </subcellularLocation>
</comment>
<dbReference type="PANTHER" id="PTHR13683">
    <property type="entry name" value="ASPARTYL PROTEASES"/>
    <property type="match status" value="1"/>
</dbReference>
<comment type="similarity">
    <text evidence="1">Belongs to the peptidase A1 family.</text>
</comment>
<dbReference type="PANTHER" id="PTHR13683:SF375">
    <property type="entry name" value="PEPTIDASE A1 DOMAIN-CONTAINING PROTEIN"/>
    <property type="match status" value="1"/>
</dbReference>
<keyword evidence="10" id="KW-1185">Reference proteome</keyword>
<feature type="domain" description="Peptidase A1" evidence="8">
    <location>
        <begin position="67"/>
        <end position="232"/>
    </location>
</feature>
<dbReference type="OrthoDB" id="771136at2759"/>
<name>A0A7U2EWM2_PHANO</name>
<feature type="chain" id="PRO_5031097596" description="Peptidase A1 domain-containing protein" evidence="7">
    <location>
        <begin position="17"/>
        <end position="232"/>
    </location>
</feature>
<dbReference type="Proteomes" id="UP000663193">
    <property type="component" value="Chromosome 4"/>
</dbReference>
<dbReference type="GO" id="GO:0004190">
    <property type="term" value="F:aspartic-type endopeptidase activity"/>
    <property type="evidence" value="ECO:0007669"/>
    <property type="project" value="UniProtKB-KW"/>
</dbReference>
<keyword evidence="4" id="KW-0064">Aspartyl protease</keyword>
<evidence type="ECO:0000313" key="9">
    <source>
        <dbReference type="EMBL" id="QRC94307.1"/>
    </source>
</evidence>
<dbReference type="InterPro" id="IPR001969">
    <property type="entry name" value="Aspartic_peptidase_AS"/>
</dbReference>
<evidence type="ECO:0000313" key="10">
    <source>
        <dbReference type="Proteomes" id="UP000663193"/>
    </source>
</evidence>
<protein>
    <recommendedName>
        <fullName evidence="8">Peptidase A1 domain-containing protein</fullName>
    </recommendedName>
</protein>
<proteinExistence type="inferred from homology"/>
<dbReference type="InterPro" id="IPR033121">
    <property type="entry name" value="PEPTIDASE_A1"/>
</dbReference>
<evidence type="ECO:0000256" key="1">
    <source>
        <dbReference type="ARBA" id="ARBA00007447"/>
    </source>
</evidence>
<dbReference type="InterPro" id="IPR001461">
    <property type="entry name" value="Aspartic_peptidase_A1"/>
</dbReference>
<dbReference type="Pfam" id="PF00026">
    <property type="entry name" value="Asp"/>
    <property type="match status" value="1"/>
</dbReference>